<dbReference type="GO" id="GO:0003824">
    <property type="term" value="F:catalytic activity"/>
    <property type="evidence" value="ECO:0007669"/>
    <property type="project" value="UniProtKB-ARBA"/>
</dbReference>
<feature type="transmembrane region" description="Helical" evidence="1">
    <location>
        <begin position="102"/>
        <end position="122"/>
    </location>
</feature>
<keyword evidence="1" id="KW-0472">Membrane</keyword>
<keyword evidence="1" id="KW-0812">Transmembrane</keyword>
<dbReference type="CDD" id="cd01949">
    <property type="entry name" value="GGDEF"/>
    <property type="match status" value="1"/>
</dbReference>
<feature type="transmembrane region" description="Helical" evidence="1">
    <location>
        <begin position="186"/>
        <end position="208"/>
    </location>
</feature>
<dbReference type="PANTHER" id="PTHR46663:SF4">
    <property type="entry name" value="DIGUANYLATE CYCLASE DGCT-RELATED"/>
    <property type="match status" value="1"/>
</dbReference>
<dbReference type="KEGG" id="ptaw:DW352_00225"/>
<dbReference type="EMBL" id="CP031417">
    <property type="protein sequence ID" value="AXK79081.1"/>
    <property type="molecule type" value="Genomic_DNA"/>
</dbReference>
<dbReference type="NCBIfam" id="TIGR00254">
    <property type="entry name" value="GGDEF"/>
    <property type="match status" value="1"/>
</dbReference>
<dbReference type="InterPro" id="IPR052163">
    <property type="entry name" value="DGC-Regulatory_Protein"/>
</dbReference>
<evidence type="ECO:0000256" key="1">
    <source>
        <dbReference type="SAM" id="Phobius"/>
    </source>
</evidence>
<dbReference type="FunFam" id="3.30.70.270:FF:000001">
    <property type="entry name" value="Diguanylate cyclase domain protein"/>
    <property type="match status" value="1"/>
</dbReference>
<feature type="transmembrane region" description="Helical" evidence="1">
    <location>
        <begin position="128"/>
        <end position="146"/>
    </location>
</feature>
<keyword evidence="4" id="KW-1185">Reference proteome</keyword>
<dbReference type="SMART" id="SM00267">
    <property type="entry name" value="GGDEF"/>
    <property type="match status" value="1"/>
</dbReference>
<dbReference type="SUPFAM" id="SSF55073">
    <property type="entry name" value="Nucleotide cyclase"/>
    <property type="match status" value="1"/>
</dbReference>
<dbReference type="PROSITE" id="PS50887">
    <property type="entry name" value="GGDEF"/>
    <property type="match status" value="1"/>
</dbReference>
<dbReference type="Gene3D" id="3.30.70.270">
    <property type="match status" value="1"/>
</dbReference>
<dbReference type="InterPro" id="IPR000160">
    <property type="entry name" value="GGDEF_dom"/>
</dbReference>
<keyword evidence="1" id="KW-1133">Transmembrane helix</keyword>
<accession>A0A345ZQ84</accession>
<feature type="transmembrane region" description="Helical" evidence="1">
    <location>
        <begin position="153"/>
        <end position="174"/>
    </location>
</feature>
<evidence type="ECO:0000259" key="2">
    <source>
        <dbReference type="PROSITE" id="PS50887"/>
    </source>
</evidence>
<dbReference type="OrthoDB" id="9812260at2"/>
<feature type="transmembrane region" description="Helical" evidence="1">
    <location>
        <begin position="61"/>
        <end position="81"/>
    </location>
</feature>
<dbReference type="PANTHER" id="PTHR46663">
    <property type="entry name" value="DIGUANYLATE CYCLASE DGCT-RELATED"/>
    <property type="match status" value="1"/>
</dbReference>
<name>A0A345ZQ84_9HYPH</name>
<dbReference type="Pfam" id="PF00990">
    <property type="entry name" value="GGDEF"/>
    <property type="match status" value="1"/>
</dbReference>
<evidence type="ECO:0000313" key="3">
    <source>
        <dbReference type="EMBL" id="AXK79081.1"/>
    </source>
</evidence>
<dbReference type="InterPro" id="IPR029787">
    <property type="entry name" value="Nucleotide_cyclase"/>
</dbReference>
<proteinExistence type="predicted"/>
<reference evidence="3 4" key="1">
    <citation type="submission" date="2018-07" db="EMBL/GenBank/DDBJ databases">
        <authorList>
            <person name="Quirk P.G."/>
            <person name="Krulwich T.A."/>
        </authorList>
    </citation>
    <scope>NUCLEOTIDE SEQUENCE [LARGE SCALE GENOMIC DNA]</scope>
    <source>
        <strain evidence="3 4">CC-BB4</strain>
    </source>
</reference>
<feature type="domain" description="GGDEF" evidence="2">
    <location>
        <begin position="255"/>
        <end position="388"/>
    </location>
</feature>
<dbReference type="RefSeq" id="WP_115687418.1">
    <property type="nucleotide sequence ID" value="NZ_CP031417.1"/>
</dbReference>
<dbReference type="AlphaFoldDB" id="A0A345ZQ84"/>
<dbReference type="InterPro" id="IPR043128">
    <property type="entry name" value="Rev_trsase/Diguanyl_cyclase"/>
</dbReference>
<organism evidence="3 4">
    <name type="scientific">Pseudolabrys taiwanensis</name>
    <dbReference type="NCBI Taxonomy" id="331696"/>
    <lineage>
        <taxon>Bacteria</taxon>
        <taxon>Pseudomonadati</taxon>
        <taxon>Pseudomonadota</taxon>
        <taxon>Alphaproteobacteria</taxon>
        <taxon>Hyphomicrobiales</taxon>
        <taxon>Xanthobacteraceae</taxon>
        <taxon>Pseudolabrys</taxon>
    </lineage>
</organism>
<gene>
    <name evidence="3" type="ORF">DW352_00225</name>
</gene>
<protein>
    <submittedName>
        <fullName evidence="3">GGDEF domain-containing protein</fullName>
    </submittedName>
</protein>
<evidence type="ECO:0000313" key="4">
    <source>
        <dbReference type="Proteomes" id="UP000254889"/>
    </source>
</evidence>
<dbReference type="Proteomes" id="UP000254889">
    <property type="component" value="Chromosome"/>
</dbReference>
<sequence length="393" mass="42488">MPQRRSFAGPFRVFLSTWRRLPDSVYVELVDIVYSNARPTVFVGVAMVCDGVLIGFKNKDALALAITAVAAVIVTLRLVTFRTYANRTLRQSAEVARLWERRYAAGSHTFAAALGLLNLRAMTAGDPLDAMLATGLVFGYGCGLVSRVSSRPIICFTSLLLSAAPTAVGFTFYIRSATASFEMEAYLLQLVLTVGFVFAAFETVNSVYATTLQQIESKHDSIMLAGRDVLTGLPNRTLLNARLNEEIMRVVNNSSGLACLFLDLDLFKEVNDRLGHAAGDAVLREVAERLSHILRVGDTAARVGGDEFIVLQTGVKDAEEARVLGARIVRAISAPYEYAHQPVRIGGSVGIAIAPRDARDEQTLIACADAALYRAKARGRGNVVVWGDPDSAG</sequence>